<organism evidence="3 4">
    <name type="scientific">Adonisia turfae CCMR0081</name>
    <dbReference type="NCBI Taxonomy" id="2292702"/>
    <lineage>
        <taxon>Bacteria</taxon>
        <taxon>Bacillati</taxon>
        <taxon>Cyanobacteriota</taxon>
        <taxon>Adonisia</taxon>
        <taxon>Adonisia turfae</taxon>
    </lineage>
</organism>
<dbReference type="SUPFAM" id="SSF47413">
    <property type="entry name" value="lambda repressor-like DNA-binding domains"/>
    <property type="match status" value="1"/>
</dbReference>
<dbReference type="Gene3D" id="1.10.260.40">
    <property type="entry name" value="lambda repressor-like DNA-binding domains"/>
    <property type="match status" value="1"/>
</dbReference>
<gene>
    <name evidence="3" type="ORF">DXZ20_06035</name>
</gene>
<evidence type="ECO:0000313" key="3">
    <source>
        <dbReference type="EMBL" id="NEZ55243.1"/>
    </source>
</evidence>
<keyword evidence="4" id="KW-1185">Reference proteome</keyword>
<dbReference type="RefSeq" id="WP_163697027.1">
    <property type="nucleotide sequence ID" value="NZ_QXHD01000004.1"/>
</dbReference>
<feature type="region of interest" description="Disordered" evidence="1">
    <location>
        <begin position="1"/>
        <end position="47"/>
    </location>
</feature>
<dbReference type="PROSITE" id="PS50943">
    <property type="entry name" value="HTH_CROC1"/>
    <property type="match status" value="1"/>
</dbReference>
<proteinExistence type="predicted"/>
<accession>A0A6M0RHA6</accession>
<dbReference type="CDD" id="cd00093">
    <property type="entry name" value="HTH_XRE"/>
    <property type="match status" value="1"/>
</dbReference>
<name>A0A6M0RHA6_9CYAN</name>
<evidence type="ECO:0000313" key="4">
    <source>
        <dbReference type="Proteomes" id="UP000481033"/>
    </source>
</evidence>
<reference evidence="3 4" key="1">
    <citation type="journal article" date="2020" name="Microb. Ecol.">
        <title>Ecogenomics of the Marine Benthic Filamentous Cyanobacterium Adonisia.</title>
        <authorList>
            <person name="Walter J.M."/>
            <person name="Coutinho F.H."/>
            <person name="Leomil L."/>
            <person name="Hargreaves P.I."/>
            <person name="Campeao M.E."/>
            <person name="Vieira V.V."/>
            <person name="Silva B.S."/>
            <person name="Fistarol G.O."/>
            <person name="Salomon P.S."/>
            <person name="Sawabe T."/>
            <person name="Mino S."/>
            <person name="Hosokawa M."/>
            <person name="Miyashita H."/>
            <person name="Maruyama F."/>
            <person name="van Verk M.C."/>
            <person name="Dutilh B.E."/>
            <person name="Thompson C.C."/>
            <person name="Thompson F.L."/>
        </authorList>
    </citation>
    <scope>NUCLEOTIDE SEQUENCE [LARGE SCALE GENOMIC DNA]</scope>
    <source>
        <strain evidence="3 4">CCMR0081</strain>
    </source>
</reference>
<evidence type="ECO:0000259" key="2">
    <source>
        <dbReference type="PROSITE" id="PS50943"/>
    </source>
</evidence>
<comment type="caution">
    <text evidence="3">The sequence shown here is derived from an EMBL/GenBank/DDBJ whole genome shotgun (WGS) entry which is preliminary data.</text>
</comment>
<sequence>MASKSNKKLDAETRASRSVATQQKRPTTKVAPGERPKTNPDLFDQGSLTKVTSSLPIWEASNILTQRQQLPWTTDPDGKLIYSREVNDGKGAICFWIADNTEEEHPAALAGAAALAVIDTFDIRAACIHLILAAHASQMERPWEEELVIDDRQIEAYLGLQRRTDKNRREKLALIEEIVKQPCKITTLISWPRYGKRKGFTVEEGRLWHLLGTRHHYQQDNFGNKELTGMSFVVKAGLWAKYFLNEETAQEQELPVNPGVLPKSLLESVMSIWQHRAGAARLMVWLLFKAQFSPQHPLPVRTLLEVAYGVERVHNAQSDNQLRKKLTNTWDEDLLALHDRGWQITFDAETYPVEIQPSGFGRDTSRRPRGFFDQLLKAQLLIAPPESWDTANLPSGEAAEEPVEIEPAVPKLTPEEVKSLRVEKGWSQRKLAMLTGISQGLISMMENGTRTITADNELILRRTFDYF</sequence>
<protein>
    <submittedName>
        <fullName evidence="3">XRE family transcriptional regulator</fullName>
    </submittedName>
</protein>
<dbReference type="InterPro" id="IPR001387">
    <property type="entry name" value="Cro/C1-type_HTH"/>
</dbReference>
<dbReference type="Pfam" id="PF01381">
    <property type="entry name" value="HTH_3"/>
    <property type="match status" value="1"/>
</dbReference>
<feature type="compositionally biased region" description="Polar residues" evidence="1">
    <location>
        <begin position="16"/>
        <end position="25"/>
    </location>
</feature>
<evidence type="ECO:0000256" key="1">
    <source>
        <dbReference type="SAM" id="MobiDB-lite"/>
    </source>
</evidence>
<dbReference type="AlphaFoldDB" id="A0A6M0RHA6"/>
<dbReference type="InterPro" id="IPR010982">
    <property type="entry name" value="Lambda_DNA-bd_dom_sf"/>
</dbReference>
<dbReference type="GO" id="GO:0003677">
    <property type="term" value="F:DNA binding"/>
    <property type="evidence" value="ECO:0007669"/>
    <property type="project" value="InterPro"/>
</dbReference>
<dbReference type="SMART" id="SM00530">
    <property type="entry name" value="HTH_XRE"/>
    <property type="match status" value="1"/>
</dbReference>
<dbReference type="EMBL" id="QXHD01000004">
    <property type="protein sequence ID" value="NEZ55243.1"/>
    <property type="molecule type" value="Genomic_DNA"/>
</dbReference>
<feature type="domain" description="HTH cro/C1-type" evidence="2">
    <location>
        <begin position="417"/>
        <end position="467"/>
    </location>
</feature>
<dbReference type="Proteomes" id="UP000481033">
    <property type="component" value="Unassembled WGS sequence"/>
</dbReference>